<evidence type="ECO:0000256" key="1">
    <source>
        <dbReference type="ARBA" id="ARBA00004370"/>
    </source>
</evidence>
<evidence type="ECO:0000259" key="7">
    <source>
        <dbReference type="PROSITE" id="PS50125"/>
    </source>
</evidence>
<dbReference type="GeneTree" id="ENSGT00940000162702"/>
<accession>A0A8C4PPC2</accession>
<evidence type="ECO:0000256" key="5">
    <source>
        <dbReference type="ARBA" id="ARBA00023136"/>
    </source>
</evidence>
<keyword evidence="3" id="KW-0547">Nucleotide-binding</keyword>
<dbReference type="PROSITE" id="PS50125">
    <property type="entry name" value="GUANYLATE_CYCLASE_2"/>
    <property type="match status" value="1"/>
</dbReference>
<dbReference type="GO" id="GO:0035556">
    <property type="term" value="P:intracellular signal transduction"/>
    <property type="evidence" value="ECO:0007669"/>
    <property type="project" value="InterPro"/>
</dbReference>
<dbReference type="PANTHER" id="PTHR11920:SF477">
    <property type="entry name" value="GUANYLATE CYCLASE D"/>
    <property type="match status" value="1"/>
</dbReference>
<reference evidence="8" key="3">
    <citation type="submission" date="2025-09" db="UniProtKB">
        <authorList>
            <consortium name="Ensembl"/>
        </authorList>
    </citation>
    <scope>IDENTIFICATION</scope>
</reference>
<dbReference type="GO" id="GO:0004016">
    <property type="term" value="F:adenylate cyclase activity"/>
    <property type="evidence" value="ECO:0007669"/>
    <property type="project" value="TreeGrafter"/>
</dbReference>
<dbReference type="GO" id="GO:0005886">
    <property type="term" value="C:plasma membrane"/>
    <property type="evidence" value="ECO:0007669"/>
    <property type="project" value="TreeGrafter"/>
</dbReference>
<protein>
    <recommendedName>
        <fullName evidence="7">Guanylate cyclase domain-containing protein</fullName>
    </recommendedName>
</protein>
<dbReference type="GO" id="GO:0000166">
    <property type="term" value="F:nucleotide binding"/>
    <property type="evidence" value="ECO:0007669"/>
    <property type="project" value="UniProtKB-KW"/>
</dbReference>
<dbReference type="InterPro" id="IPR050401">
    <property type="entry name" value="Cyclic_nucleotide_synthase"/>
</dbReference>
<evidence type="ECO:0000256" key="3">
    <source>
        <dbReference type="ARBA" id="ARBA00022741"/>
    </source>
</evidence>
<dbReference type="Gene3D" id="6.10.250.780">
    <property type="match status" value="1"/>
</dbReference>
<comment type="subcellular location">
    <subcellularLocation>
        <location evidence="1">Membrane</location>
    </subcellularLocation>
</comment>
<evidence type="ECO:0000256" key="4">
    <source>
        <dbReference type="ARBA" id="ARBA00022989"/>
    </source>
</evidence>
<dbReference type="PANTHER" id="PTHR11920">
    <property type="entry name" value="GUANYLYL CYCLASE"/>
    <property type="match status" value="1"/>
</dbReference>
<dbReference type="SUPFAM" id="SSF55073">
    <property type="entry name" value="Nucleotide cyclase"/>
    <property type="match status" value="1"/>
</dbReference>
<feature type="domain" description="Guanylate cyclase" evidence="7">
    <location>
        <begin position="93"/>
        <end position="136"/>
    </location>
</feature>
<name>A0A8C4PPC2_EQUAS</name>
<dbReference type="Ensembl" id="ENSEAST00005022444.2">
    <property type="protein sequence ID" value="ENSEASP00005020671.2"/>
    <property type="gene ID" value="ENSEASG00005014216.2"/>
</dbReference>
<dbReference type="AlphaFoldDB" id="A0A8C4PPC2"/>
<dbReference type="Pfam" id="PF00211">
    <property type="entry name" value="Guanylate_cyc"/>
    <property type="match status" value="1"/>
</dbReference>
<keyword evidence="2" id="KW-0812">Transmembrane</keyword>
<dbReference type="InterPro" id="IPR029787">
    <property type="entry name" value="Nucleotide_cyclase"/>
</dbReference>
<dbReference type="InterPro" id="IPR001054">
    <property type="entry name" value="A/G_cyclase"/>
</dbReference>
<dbReference type="GO" id="GO:0004383">
    <property type="term" value="F:guanylate cyclase activity"/>
    <property type="evidence" value="ECO:0007669"/>
    <property type="project" value="TreeGrafter"/>
</dbReference>
<dbReference type="GO" id="GO:0007168">
    <property type="term" value="P:receptor guanylyl cyclase signaling pathway"/>
    <property type="evidence" value="ECO:0007669"/>
    <property type="project" value="TreeGrafter"/>
</dbReference>
<keyword evidence="4" id="KW-1133">Transmembrane helix</keyword>
<evidence type="ECO:0000256" key="6">
    <source>
        <dbReference type="ARBA" id="ARBA00023239"/>
    </source>
</evidence>
<reference evidence="8 9" key="1">
    <citation type="journal article" date="2020" name="Nat. Commun.">
        <title>Donkey genomes provide new insights into domestication and selection for coat color.</title>
        <authorList>
            <person name="Wang"/>
            <person name="C."/>
            <person name="Li"/>
            <person name="H."/>
            <person name="Guo"/>
            <person name="Y."/>
            <person name="Huang"/>
            <person name="J."/>
            <person name="Sun"/>
            <person name="Y."/>
            <person name="Min"/>
            <person name="J."/>
            <person name="Wang"/>
            <person name="J."/>
            <person name="Fang"/>
            <person name="X."/>
            <person name="Zhao"/>
            <person name="Z."/>
            <person name="Wang"/>
            <person name="S."/>
            <person name="Zhang"/>
            <person name="Y."/>
            <person name="Liu"/>
            <person name="Q."/>
            <person name="Jiang"/>
            <person name="Q."/>
            <person name="Wang"/>
            <person name="X."/>
            <person name="Guo"/>
            <person name="Y."/>
            <person name="Yang"/>
            <person name="C."/>
            <person name="Wang"/>
            <person name="Y."/>
            <person name="Tian"/>
            <person name="F."/>
            <person name="Zhuang"/>
            <person name="G."/>
            <person name="Fan"/>
            <person name="Y."/>
            <person name="Gao"/>
            <person name="Q."/>
            <person name="Li"/>
            <person name="Y."/>
            <person name="Ju"/>
            <person name="Z."/>
            <person name="Li"/>
            <person name="J."/>
            <person name="Li"/>
            <person name="R."/>
            <person name="Hou"/>
            <person name="M."/>
            <person name="Yang"/>
            <person name="G."/>
            <person name="Liu"/>
            <person name="G."/>
            <person name="Liu"/>
            <person name="W."/>
            <person name="Guo"/>
            <person name="J."/>
            <person name="Pan"/>
            <person name="S."/>
            <person name="Fan"/>
            <person name="G."/>
            <person name="Zhang"/>
            <person name="W."/>
            <person name="Zhang"/>
            <person name="R."/>
            <person name="Yu"/>
            <person name="J."/>
            <person name="Zhang"/>
            <person name="X."/>
            <person name="Yin"/>
            <person name="Q."/>
            <person name="Ji"/>
            <person name="C."/>
            <person name="Jin"/>
            <person name="Y."/>
            <person name="Yue"/>
            <person name="G."/>
            <person name="Liu"/>
            <person name="M."/>
            <person name="Xu"/>
            <person name="J."/>
            <person name="Liu"/>
            <person name="S."/>
            <person name="Jordana"/>
            <person name="J."/>
            <person name="Noce"/>
            <person name="A."/>
            <person name="Amills"/>
            <person name="M."/>
            <person name="Wu"/>
            <person name="D.D."/>
            <person name="Li"/>
            <person name="S."/>
            <person name="Zhou"/>
            <person name="X. and Zhong"/>
            <person name="J."/>
        </authorList>
    </citation>
    <scope>NUCLEOTIDE SEQUENCE [LARGE SCALE GENOMIC DNA]</scope>
</reference>
<reference evidence="8" key="2">
    <citation type="submission" date="2025-08" db="UniProtKB">
        <authorList>
            <consortium name="Ensembl"/>
        </authorList>
    </citation>
    <scope>IDENTIFICATION</scope>
</reference>
<keyword evidence="6" id="KW-0456">Lyase</keyword>
<evidence type="ECO:0000313" key="8">
    <source>
        <dbReference type="Ensembl" id="ENSEASP00005020671.2"/>
    </source>
</evidence>
<dbReference type="Proteomes" id="UP000694387">
    <property type="component" value="Chromosome 20"/>
</dbReference>
<dbReference type="GO" id="GO:0001653">
    <property type="term" value="F:peptide receptor activity"/>
    <property type="evidence" value="ECO:0007669"/>
    <property type="project" value="TreeGrafter"/>
</dbReference>
<keyword evidence="5" id="KW-0472">Membrane</keyword>
<organism evidence="8 9">
    <name type="scientific">Equus asinus</name>
    <name type="common">Donkey</name>
    <name type="synonym">Equus africanus asinus</name>
    <dbReference type="NCBI Taxonomy" id="9793"/>
    <lineage>
        <taxon>Eukaryota</taxon>
        <taxon>Metazoa</taxon>
        <taxon>Chordata</taxon>
        <taxon>Craniata</taxon>
        <taxon>Vertebrata</taxon>
        <taxon>Euteleostomi</taxon>
        <taxon>Mammalia</taxon>
        <taxon>Eutheria</taxon>
        <taxon>Laurasiatheria</taxon>
        <taxon>Perissodactyla</taxon>
        <taxon>Equidae</taxon>
        <taxon>Equus</taxon>
    </lineage>
</organism>
<keyword evidence="9" id="KW-1185">Reference proteome</keyword>
<evidence type="ECO:0000313" key="9">
    <source>
        <dbReference type="Proteomes" id="UP000694387"/>
    </source>
</evidence>
<proteinExistence type="predicted"/>
<sequence length="136" mass="15459">VMLCWAQAPSSMDKLGFSFHRQFKSINQGNKTSPADSMPRMLQKYSRNLEDLVRERTEELELERQRTESLLFQMLPPSKMGATVEPEHFDQVTIYFSDVVGFTIISALSEPVEVAALLNTLYTLFHAVLAATTCIR</sequence>
<dbReference type="Gene3D" id="3.30.70.1230">
    <property type="entry name" value="Nucleotide cyclase"/>
    <property type="match status" value="1"/>
</dbReference>
<evidence type="ECO:0000256" key="2">
    <source>
        <dbReference type="ARBA" id="ARBA00022692"/>
    </source>
</evidence>